<dbReference type="InterPro" id="IPR014719">
    <property type="entry name" value="Ribosomal_bL12_C/ClpS-like"/>
</dbReference>
<keyword evidence="2" id="KW-0687">Ribonucleoprotein</keyword>
<proteinExistence type="predicted"/>
<reference evidence="2 3" key="1">
    <citation type="submission" date="2016-03" db="EMBL/GenBank/DDBJ databases">
        <title>Genome sequence of Variovorax paradoxus KB5.</title>
        <authorList>
            <person name="Jeong H."/>
            <person name="Hong C.E."/>
            <person name="Jo S.H."/>
            <person name="Park J.M."/>
        </authorList>
    </citation>
    <scope>NUCLEOTIDE SEQUENCE [LARGE SCALE GENOMIC DNA]</scope>
    <source>
        <strain evidence="2 3">KB5</strain>
    </source>
</reference>
<dbReference type="GO" id="GO:0005840">
    <property type="term" value="C:ribosome"/>
    <property type="evidence" value="ECO:0007669"/>
    <property type="project" value="UniProtKB-KW"/>
</dbReference>
<dbReference type="Gene3D" id="3.30.1390.10">
    <property type="match status" value="2"/>
</dbReference>
<protein>
    <submittedName>
        <fullName evidence="2">Ribosomal protein L7/L12</fullName>
    </submittedName>
</protein>
<evidence type="ECO:0000313" key="2">
    <source>
        <dbReference type="EMBL" id="OAK61652.1"/>
    </source>
</evidence>
<comment type="caution">
    <text evidence="2">The sequence shown here is derived from an EMBL/GenBank/DDBJ whole genome shotgun (WGS) entry which is preliminary data.</text>
</comment>
<organism evidence="2 3">
    <name type="scientific">Variovorax paradoxus</name>
    <dbReference type="NCBI Taxonomy" id="34073"/>
    <lineage>
        <taxon>Bacteria</taxon>
        <taxon>Pseudomonadati</taxon>
        <taxon>Pseudomonadota</taxon>
        <taxon>Betaproteobacteria</taxon>
        <taxon>Burkholderiales</taxon>
        <taxon>Comamonadaceae</taxon>
        <taxon>Variovorax</taxon>
    </lineage>
</organism>
<keyword evidence="1" id="KW-1133">Transmembrane helix</keyword>
<accession>A0AA91DLF8</accession>
<name>A0AA91DLF8_VARPD</name>
<dbReference type="EMBL" id="LVHG01000055">
    <property type="protein sequence ID" value="OAK61652.1"/>
    <property type="molecule type" value="Genomic_DNA"/>
</dbReference>
<evidence type="ECO:0000256" key="1">
    <source>
        <dbReference type="SAM" id="Phobius"/>
    </source>
</evidence>
<feature type="transmembrane region" description="Helical" evidence="1">
    <location>
        <begin position="136"/>
        <end position="155"/>
    </location>
</feature>
<keyword evidence="1" id="KW-0472">Membrane</keyword>
<dbReference type="Proteomes" id="UP000077852">
    <property type="component" value="Unassembled WGS sequence"/>
</dbReference>
<keyword evidence="1" id="KW-0812">Transmembrane</keyword>
<gene>
    <name evidence="2" type="ORF">A3K87_20380</name>
</gene>
<dbReference type="RefSeq" id="WP_081269117.1">
    <property type="nucleotide sequence ID" value="NZ_LVHG01000055.1"/>
</dbReference>
<dbReference type="AlphaFoldDB" id="A0AA91DLF8"/>
<sequence length="159" mass="17024">MDDLPPDAIAALRRGRLIEAIKIVRDSTGMDLRSAKDAVERYAAWMGDPGRASPDVSAQDRGFASMPSTALTALAQGNKVEAVRLTRDATGLSLAAAKRLVENHENPPVGAFGHLASEIPRRPVVDEPGRVPAGSYSWLPVTVIVLAMLLVWALFGKEL</sequence>
<evidence type="ECO:0000313" key="3">
    <source>
        <dbReference type="Proteomes" id="UP000077852"/>
    </source>
</evidence>
<keyword evidence="2" id="KW-0689">Ribosomal protein</keyword>